<dbReference type="EMBL" id="CAKJTI010000032">
    <property type="protein sequence ID" value="CAG9614607.1"/>
    <property type="molecule type" value="Genomic_DNA"/>
</dbReference>
<accession>A0ABM8YFX4</accession>
<evidence type="ECO:0000313" key="2">
    <source>
        <dbReference type="EMBL" id="CAG9614607.1"/>
    </source>
</evidence>
<organism evidence="2 3">
    <name type="scientific">Bacillus rhizoplanae</name>
    <dbReference type="NCBI Taxonomy" id="2880966"/>
    <lineage>
        <taxon>Bacteria</taxon>
        <taxon>Bacillati</taxon>
        <taxon>Bacillota</taxon>
        <taxon>Bacilli</taxon>
        <taxon>Bacillales</taxon>
        <taxon>Bacillaceae</taxon>
        <taxon>Bacillus</taxon>
    </lineage>
</organism>
<evidence type="ECO:0008006" key="4">
    <source>
        <dbReference type="Google" id="ProtNLM"/>
    </source>
</evidence>
<dbReference type="RefSeq" id="WP_230576548.1">
    <property type="nucleotide sequence ID" value="NZ_CAKJTI010000032.1"/>
</dbReference>
<evidence type="ECO:0000313" key="3">
    <source>
        <dbReference type="Proteomes" id="UP000789423"/>
    </source>
</evidence>
<protein>
    <recommendedName>
        <fullName evidence="4">DUF4362 domain-containing protein</fullName>
    </recommendedName>
</protein>
<keyword evidence="1" id="KW-0732">Signal</keyword>
<name>A0ABM8YFX4_9BACI</name>
<dbReference type="PROSITE" id="PS51257">
    <property type="entry name" value="PROKAR_LIPOPROTEIN"/>
    <property type="match status" value="1"/>
</dbReference>
<sequence length="154" mass="17233">MRKGIVSLCFLFYIGGLAGCLSTVKTVEDNQKHGEAKVDEKNDIVAKIGEGSNLDRFQQFLTHVKSGKADRVRIVNYTDEGDPIFQTLDYDGININYLFDDSNDKFGGSHKGKKSNVCKGIMKEKSGEDVSCKLSECKENHEYISYFLLKIPHG</sequence>
<reference evidence="2 3" key="1">
    <citation type="submission" date="2021-10" db="EMBL/GenBank/DDBJ databases">
        <authorList>
            <person name="Criscuolo A."/>
        </authorList>
    </citation>
    <scope>NUCLEOTIDE SEQUENCE [LARGE SCALE GENOMIC DNA]</scope>
    <source>
        <strain evidence="3">CIP 111899</strain>
    </source>
</reference>
<gene>
    <name evidence="2" type="ORF">BACCIP111899_03840</name>
</gene>
<feature type="signal peptide" evidence="1">
    <location>
        <begin position="1"/>
        <end position="18"/>
    </location>
</feature>
<dbReference type="InterPro" id="IPR025372">
    <property type="entry name" value="DUF4362"/>
</dbReference>
<proteinExistence type="predicted"/>
<comment type="caution">
    <text evidence="2">The sequence shown here is derived from an EMBL/GenBank/DDBJ whole genome shotgun (WGS) entry which is preliminary data.</text>
</comment>
<dbReference type="Pfam" id="PF14275">
    <property type="entry name" value="DUF4362"/>
    <property type="match status" value="1"/>
</dbReference>
<dbReference type="Proteomes" id="UP000789423">
    <property type="component" value="Unassembled WGS sequence"/>
</dbReference>
<feature type="chain" id="PRO_5045036522" description="DUF4362 domain-containing protein" evidence="1">
    <location>
        <begin position="19"/>
        <end position="154"/>
    </location>
</feature>
<keyword evidence="3" id="KW-1185">Reference proteome</keyword>
<evidence type="ECO:0000256" key="1">
    <source>
        <dbReference type="SAM" id="SignalP"/>
    </source>
</evidence>